<dbReference type="InterPro" id="IPR043519">
    <property type="entry name" value="NT_sf"/>
</dbReference>
<dbReference type="RefSeq" id="WP_138095836.1">
    <property type="nucleotide sequence ID" value="NZ_CP040428.1"/>
</dbReference>
<dbReference type="OrthoDB" id="9758038at2"/>
<dbReference type="Gene3D" id="1.10.3210.10">
    <property type="entry name" value="Hypothetical protein af1432"/>
    <property type="match status" value="1"/>
</dbReference>
<keyword evidence="5 8" id="KW-0460">Magnesium</keyword>
<dbReference type="CDD" id="cd04900">
    <property type="entry name" value="ACT_UUR-like_1"/>
    <property type="match status" value="1"/>
</dbReference>
<dbReference type="EC" id="3.1.4.-" evidence="8"/>
<protein>
    <recommendedName>
        <fullName evidence="8">Bifunctional uridylyltransferase/uridylyl-removing enzyme</fullName>
        <shortName evidence="8">UTase/UR</shortName>
    </recommendedName>
    <alternativeName>
        <fullName evidence="8">Bifunctional [protein-PII] modification enzyme</fullName>
    </alternativeName>
    <alternativeName>
        <fullName evidence="8">Bifunctional nitrogen sensor protein</fullName>
    </alternativeName>
    <domain>
        <recommendedName>
            <fullName evidence="8">[Protein-PII] uridylyltransferase</fullName>
            <shortName evidence="8">PII uridylyltransferase</shortName>
            <shortName evidence="8">UTase</shortName>
            <ecNumber evidence="8">2.7.7.59</ecNumber>
        </recommendedName>
    </domain>
    <domain>
        <recommendedName>
            <fullName evidence="8">[Protein-PII]-UMP uridylyl-removing enzyme</fullName>
            <shortName evidence="8">UR</shortName>
            <ecNumber evidence="8">3.1.4.-</ecNumber>
        </recommendedName>
    </domain>
</protein>
<sequence>MDNSSPHLNMTRATLPGQPENPNTWQEACFDLDTLRPHLDDFHQWLGRAFDDGVAVDKLISARTEFIDQLLQRLWRHDGFGDVPGLALIAVGGYGRGELHPLSDIDLLILSREPLPESLAQKVGALITTLWDLRLEPGHSVRTLDECLQEGLNDLTIATNLIESRLLTGDVTLFLEMQKQVFSDGFWPSEQFFAAKVTEQEERHQRYHGTSYSLEPDIKNSPGGLRDIHTLQWVARRHFGATSLNEMVGFGFLTDAERAELNECQIQLWRIRFALHLELNRYDNRLLFDRQLSVARRLNYSGDGNAPVEQMMKNFYRVMHRVSELNQVLLQLFDEAILALPADEKPRPIDDDFQLRGSLIDLRDETLFMREPQAILRMFYTMVRNREISGIYSTTLRQLRHARRNLKQPLCYIPEARELFLAMLRHPGMVRHGLLPMHRYSVLWAYMPQWGHIVGQMQFDLFHAYTVDEHTVRVLLKLESFGDEETRLRHPLCANLWPRLSHPELIFIAALFHDIAKGRGGDHSVLGAQDVRAFAELHGLNSRESLLVAWLVRQHLLMSVTAQRRDIQDPEVIKQFAKEVQSENRLRYLVCLTVADICATNETLWNSWKQSLLRELYFATEKQLRRGMHNTPDMRERVRHHQSQALALLRMESIDEEALHRIWRRCRASYFVRHSPNQLAWHARHLLRHDLEQPLILLSPQATRGGTEIFIWSPDRPYLFAAVCGELDRRNLSVHDAQVFTTRDGMAMDTFIVLEPDGTPLSADRHEAIIQGLEQTITQRSWQPPRPRRQSARLRHFNVPTEIAFLPTHTERRSFMELIALDQPGLLAIVGQIFADLDISLHGARISTIGERVEDLFILANAEGRALGEDLQREVQQRLTEALNPNDKG</sequence>
<dbReference type="InterPro" id="IPR002934">
    <property type="entry name" value="Polymerase_NTP_transf_dom"/>
</dbReference>
<dbReference type="Pfam" id="PF01966">
    <property type="entry name" value="HD"/>
    <property type="match status" value="1"/>
</dbReference>
<dbReference type="SUPFAM" id="SSF81301">
    <property type="entry name" value="Nucleotidyltransferase"/>
    <property type="match status" value="1"/>
</dbReference>
<dbReference type="PROSITE" id="PS51831">
    <property type="entry name" value="HD"/>
    <property type="match status" value="1"/>
</dbReference>
<dbReference type="Pfam" id="PF01842">
    <property type="entry name" value="ACT"/>
    <property type="match status" value="1"/>
</dbReference>
<evidence type="ECO:0000313" key="12">
    <source>
        <dbReference type="EMBL" id="QCT19959.1"/>
    </source>
</evidence>
<comment type="catalytic activity">
    <reaction evidence="8">
        <text>[protein-PII]-uridylyl-L-tyrosine + H2O = [protein-PII]-L-tyrosine + UMP + H(+)</text>
        <dbReference type="Rhea" id="RHEA:48600"/>
        <dbReference type="Rhea" id="RHEA-COMP:12147"/>
        <dbReference type="Rhea" id="RHEA-COMP:12148"/>
        <dbReference type="ChEBI" id="CHEBI:15377"/>
        <dbReference type="ChEBI" id="CHEBI:15378"/>
        <dbReference type="ChEBI" id="CHEBI:46858"/>
        <dbReference type="ChEBI" id="CHEBI:57865"/>
        <dbReference type="ChEBI" id="CHEBI:90602"/>
    </reaction>
</comment>
<feature type="compositionally biased region" description="Polar residues" evidence="9">
    <location>
        <begin position="1"/>
        <end position="12"/>
    </location>
</feature>
<dbReference type="CDD" id="cd00077">
    <property type="entry name" value="HDc"/>
    <property type="match status" value="1"/>
</dbReference>
<dbReference type="HAMAP" id="MF_00277">
    <property type="entry name" value="PII_uridylyl_transf"/>
    <property type="match status" value="1"/>
</dbReference>
<dbReference type="NCBIfam" id="TIGR01693">
    <property type="entry name" value="UTase_glnD"/>
    <property type="match status" value="1"/>
</dbReference>
<organism evidence="12 13">
    <name type="scientific">Jejubacter calystegiae</name>
    <dbReference type="NCBI Taxonomy" id="2579935"/>
    <lineage>
        <taxon>Bacteria</taxon>
        <taxon>Pseudomonadati</taxon>
        <taxon>Pseudomonadota</taxon>
        <taxon>Gammaproteobacteria</taxon>
        <taxon>Enterobacterales</taxon>
        <taxon>Enterobacteriaceae</taxon>
        <taxon>Jejubacter</taxon>
    </lineage>
</organism>
<dbReference type="CDD" id="cd05401">
    <property type="entry name" value="NT_GlnE_GlnD_like"/>
    <property type="match status" value="1"/>
</dbReference>
<dbReference type="EMBL" id="CP040428">
    <property type="protein sequence ID" value="QCT19959.1"/>
    <property type="molecule type" value="Genomic_DNA"/>
</dbReference>
<comment type="domain">
    <text evidence="8">Has four distinct domains: an N-terminal nucleotidyltransferase (NT) domain responsible for UTase activity, a central HD domain that encodes UR activity, and two C-terminal ACT domains that seem to have a role in glutamine sensing.</text>
</comment>
<dbReference type="InterPro" id="IPR002912">
    <property type="entry name" value="ACT_dom"/>
</dbReference>
<dbReference type="PANTHER" id="PTHR47320">
    <property type="entry name" value="BIFUNCTIONAL URIDYLYLTRANSFERASE/URIDYLYL-REMOVING ENZYME"/>
    <property type="match status" value="1"/>
</dbReference>
<dbReference type="GO" id="GO:0008893">
    <property type="term" value="F:guanosine-3',5'-bis(diphosphate) 3'-diphosphatase activity"/>
    <property type="evidence" value="ECO:0007669"/>
    <property type="project" value="UniProtKB-EC"/>
</dbReference>
<dbReference type="InterPro" id="IPR006674">
    <property type="entry name" value="HD_domain"/>
</dbReference>
<feature type="domain" description="HD" evidence="11">
    <location>
        <begin position="467"/>
        <end position="589"/>
    </location>
</feature>
<dbReference type="SUPFAM" id="SSF109604">
    <property type="entry name" value="HD-domain/PDEase-like"/>
    <property type="match status" value="1"/>
</dbReference>
<comment type="catalytic activity">
    <reaction evidence="7">
        <text>guanosine 3',5'-bis(diphosphate) + H2O = GDP + diphosphate + H(+)</text>
        <dbReference type="Rhea" id="RHEA:14253"/>
        <dbReference type="ChEBI" id="CHEBI:15377"/>
        <dbReference type="ChEBI" id="CHEBI:15378"/>
        <dbReference type="ChEBI" id="CHEBI:33019"/>
        <dbReference type="ChEBI" id="CHEBI:58189"/>
        <dbReference type="ChEBI" id="CHEBI:77828"/>
        <dbReference type="EC" id="3.1.7.2"/>
    </reaction>
</comment>
<keyword evidence="3" id="KW-0677">Repeat</keyword>
<feature type="region of interest" description="Uridylyltransferase" evidence="8">
    <location>
        <begin position="1"/>
        <end position="348"/>
    </location>
</feature>
<dbReference type="Proteomes" id="UP000302163">
    <property type="component" value="Chromosome"/>
</dbReference>
<name>A0A4P8YH17_9ENTR</name>
<dbReference type="AlphaFoldDB" id="A0A4P8YH17"/>
<dbReference type="SUPFAM" id="SSF81593">
    <property type="entry name" value="Nucleotidyltransferase substrate binding subunit/domain"/>
    <property type="match status" value="1"/>
</dbReference>
<keyword evidence="2 8" id="KW-0548">Nucleotidyltransferase</keyword>
<dbReference type="InterPro" id="IPR013546">
    <property type="entry name" value="PII_UdlTrfase/GS_AdlTrfase"/>
</dbReference>
<evidence type="ECO:0000256" key="1">
    <source>
        <dbReference type="ARBA" id="ARBA00022679"/>
    </source>
</evidence>
<dbReference type="InterPro" id="IPR045865">
    <property type="entry name" value="ACT-like_dom_sf"/>
</dbReference>
<evidence type="ECO:0000256" key="8">
    <source>
        <dbReference type="HAMAP-Rule" id="MF_00277"/>
    </source>
</evidence>
<comment type="cofactor">
    <cofactor evidence="8">
        <name>Mg(2+)</name>
        <dbReference type="ChEBI" id="CHEBI:18420"/>
    </cofactor>
</comment>
<dbReference type="PIRSF" id="PIRSF006288">
    <property type="entry name" value="PII_uridyltransf"/>
    <property type="match status" value="1"/>
</dbReference>
<evidence type="ECO:0000256" key="3">
    <source>
        <dbReference type="ARBA" id="ARBA00022737"/>
    </source>
</evidence>
<dbReference type="SMART" id="SM00471">
    <property type="entry name" value="HDc"/>
    <property type="match status" value="1"/>
</dbReference>
<dbReference type="NCBIfam" id="NF003448">
    <property type="entry name" value="PRK05007.1"/>
    <property type="match status" value="1"/>
</dbReference>
<dbReference type="GO" id="GO:0008081">
    <property type="term" value="F:phosphoric diester hydrolase activity"/>
    <property type="evidence" value="ECO:0007669"/>
    <property type="project" value="UniProtKB-UniRule"/>
</dbReference>
<evidence type="ECO:0000256" key="6">
    <source>
        <dbReference type="ARBA" id="ARBA00023268"/>
    </source>
</evidence>
<evidence type="ECO:0000256" key="4">
    <source>
        <dbReference type="ARBA" id="ARBA00022801"/>
    </source>
</evidence>
<dbReference type="GO" id="GO:0008773">
    <property type="term" value="F:[protein-PII] uridylyltransferase activity"/>
    <property type="evidence" value="ECO:0007669"/>
    <property type="project" value="UniProtKB-UniRule"/>
</dbReference>
<evidence type="ECO:0000259" key="10">
    <source>
        <dbReference type="PROSITE" id="PS51671"/>
    </source>
</evidence>
<evidence type="ECO:0000256" key="2">
    <source>
        <dbReference type="ARBA" id="ARBA00022695"/>
    </source>
</evidence>
<dbReference type="EC" id="2.7.7.59" evidence="8"/>
<evidence type="ECO:0000256" key="7">
    <source>
        <dbReference type="ARBA" id="ARBA00047968"/>
    </source>
</evidence>
<comment type="similarity">
    <text evidence="8">Belongs to the GlnD family.</text>
</comment>
<dbReference type="PANTHER" id="PTHR47320:SF1">
    <property type="entry name" value="BIFUNCTIONAL URIDYLYLTRANSFERASE_URIDYLYL-REMOVING ENZYME"/>
    <property type="match status" value="1"/>
</dbReference>
<comment type="function">
    <text evidence="8">Modifies, by uridylylation and deuridylylation, the PII regulatory proteins (GlnB and homologs), in response to the nitrogen status of the cell that GlnD senses through the glutamine level. Under low glutamine levels, catalyzes the conversion of the PII proteins and UTP to PII-UMP and PPi, while under higher glutamine levels, GlnD hydrolyzes PII-UMP to PII and UMP (deuridylylation). Thus, controls uridylylation state and activity of the PII proteins, and plays an important role in the regulation of nitrogen metabolism.</text>
</comment>
<dbReference type="CDD" id="cd04899">
    <property type="entry name" value="ACT_ACR-UUR-like_2"/>
    <property type="match status" value="1"/>
</dbReference>
<keyword evidence="1 8" id="KW-0808">Transferase</keyword>
<evidence type="ECO:0000259" key="11">
    <source>
        <dbReference type="PROSITE" id="PS51831"/>
    </source>
</evidence>
<dbReference type="InterPro" id="IPR010043">
    <property type="entry name" value="UTase/UR"/>
</dbReference>
<feature type="region of interest" description="Disordered" evidence="9">
    <location>
        <begin position="1"/>
        <end position="22"/>
    </location>
</feature>
<dbReference type="GO" id="GO:0006808">
    <property type="term" value="P:regulation of nitrogen utilization"/>
    <property type="evidence" value="ECO:0007669"/>
    <property type="project" value="UniProtKB-UniRule"/>
</dbReference>
<evidence type="ECO:0000313" key="13">
    <source>
        <dbReference type="Proteomes" id="UP000302163"/>
    </source>
</evidence>
<gene>
    <name evidence="8 12" type="primary">glnD</name>
    <name evidence="12" type="ORF">FEM41_09990</name>
</gene>
<evidence type="ECO:0000256" key="5">
    <source>
        <dbReference type="ARBA" id="ARBA00022842"/>
    </source>
</evidence>
<dbReference type="SUPFAM" id="SSF55021">
    <property type="entry name" value="ACT-like"/>
    <property type="match status" value="2"/>
</dbReference>
<keyword evidence="13" id="KW-1185">Reference proteome</keyword>
<feature type="domain" description="ACT" evidence="10">
    <location>
        <begin position="708"/>
        <end position="788"/>
    </location>
</feature>
<dbReference type="NCBIfam" id="NF002487">
    <property type="entry name" value="PRK01759.1"/>
    <property type="match status" value="1"/>
</dbReference>
<dbReference type="Pfam" id="PF08335">
    <property type="entry name" value="GlnD_UR_UTase"/>
    <property type="match status" value="1"/>
</dbReference>
<feature type="domain" description="ACT" evidence="10">
    <location>
        <begin position="815"/>
        <end position="889"/>
    </location>
</feature>
<keyword evidence="6 8" id="KW-0511">Multifunctional enzyme</keyword>
<dbReference type="InterPro" id="IPR003607">
    <property type="entry name" value="HD/PDEase_dom"/>
</dbReference>
<keyword evidence="4 8" id="KW-0378">Hydrolase</keyword>
<dbReference type="KEGG" id="izh:FEM41_09990"/>
<feature type="region of interest" description="Uridylyl-removing" evidence="8">
    <location>
        <begin position="349"/>
        <end position="707"/>
    </location>
</feature>
<dbReference type="PROSITE" id="PS51671">
    <property type="entry name" value="ACT"/>
    <property type="match status" value="2"/>
</dbReference>
<proteinExistence type="inferred from homology"/>
<evidence type="ECO:0000256" key="9">
    <source>
        <dbReference type="SAM" id="MobiDB-lite"/>
    </source>
</evidence>
<accession>A0A4P8YH17</accession>
<comment type="catalytic activity">
    <reaction evidence="8">
        <text>[protein-PII]-L-tyrosine + UTP = [protein-PII]-uridylyl-L-tyrosine + diphosphate</text>
        <dbReference type="Rhea" id="RHEA:13673"/>
        <dbReference type="Rhea" id="RHEA-COMP:12147"/>
        <dbReference type="Rhea" id="RHEA-COMP:12148"/>
        <dbReference type="ChEBI" id="CHEBI:33019"/>
        <dbReference type="ChEBI" id="CHEBI:46398"/>
        <dbReference type="ChEBI" id="CHEBI:46858"/>
        <dbReference type="ChEBI" id="CHEBI:90602"/>
        <dbReference type="EC" id="2.7.7.59"/>
    </reaction>
</comment>
<dbReference type="FunFam" id="1.10.3210.10:FF:000005">
    <property type="entry name" value="Bifunctional uridylyltransferase/uridylyl-removing enzyme"/>
    <property type="match status" value="1"/>
</dbReference>
<dbReference type="Pfam" id="PF01909">
    <property type="entry name" value="NTP_transf_2"/>
    <property type="match status" value="1"/>
</dbReference>
<comment type="activity regulation">
    <text evidence="8">Uridylyltransferase (UTase) activity is inhibited by glutamine, while glutamine activates uridylyl-removing (UR) activity.</text>
</comment>
<reference evidence="12 13" key="1">
    <citation type="submission" date="2019-05" db="EMBL/GenBank/DDBJ databases">
        <title>Complete genome sequence of Izhakiella calystegiae KSNA2, an endophyte isolated from beach morning glory (Calystegia soldanella).</title>
        <authorList>
            <person name="Jiang L."/>
            <person name="Jeong J.C."/>
            <person name="Kim C.Y."/>
            <person name="Kim D.H."/>
            <person name="Kim S.W."/>
            <person name="Lee j."/>
        </authorList>
    </citation>
    <scope>NUCLEOTIDE SEQUENCE [LARGE SCALE GENOMIC DNA]</scope>
    <source>
        <strain evidence="12 13">KSNA2</strain>
    </source>
</reference>